<evidence type="ECO:0000313" key="3">
    <source>
        <dbReference type="EMBL" id="GKT50357.1"/>
    </source>
</evidence>
<gene>
    <name evidence="3" type="ORF">ColSpa_10538</name>
</gene>
<dbReference type="EMBL" id="BQXU01000036">
    <property type="protein sequence ID" value="GKT50357.1"/>
    <property type="molecule type" value="Genomic_DNA"/>
</dbReference>
<proteinExistence type="predicted"/>
<sequence length="374" mass="41464">MSPSKHNQRHRKAYRCDVAGCSRKEGFGTLNDLDRHKGSVHPDVFNAGPRFRCRIGQCQNKDKIWPRADNFRQHLKRVHRQDVSPEDDLSEYSLQSSLQRPQDDSFQQNAQDALEGVGSELFKSYAGSMAWGGRPPAFEDIQLSPQEEQPASMDLILDPSLTTPDGSASDVDMAGSKVQLQNELPDPVREPTRHEFVQPKEITIAPSPKAVIGGPKHENSNGLRANQPQRSSINLSVGCERDATSLNRTQSETFHSPLTDSMDCDDAAKVPCHRSTGGSSAKERPVDQEEQPTNQYPSVRQNKDLSQQAMFDILSQVPKNIIETFLKSQTEAAPQKRVPTPNISASGPHRCPHASCDKGFSRKCELKYAISATP</sequence>
<feature type="compositionally biased region" description="Polar residues" evidence="1">
    <location>
        <begin position="244"/>
        <end position="259"/>
    </location>
</feature>
<accession>A0AA37UR99</accession>
<feature type="region of interest" description="Disordered" evidence="1">
    <location>
        <begin position="207"/>
        <end position="300"/>
    </location>
</feature>
<feature type="domain" description="C2H2-type" evidence="2">
    <location>
        <begin position="51"/>
        <end position="79"/>
    </location>
</feature>
<feature type="compositionally biased region" description="Polar residues" evidence="1">
    <location>
        <begin position="92"/>
        <end position="109"/>
    </location>
</feature>
<feature type="domain" description="C2H2-type" evidence="2">
    <location>
        <begin position="14"/>
        <end position="41"/>
    </location>
</feature>
<dbReference type="InterPro" id="IPR013087">
    <property type="entry name" value="Znf_C2H2_type"/>
</dbReference>
<feature type="compositionally biased region" description="Polar residues" evidence="1">
    <location>
        <begin position="291"/>
        <end position="300"/>
    </location>
</feature>
<dbReference type="AlphaFoldDB" id="A0AA37UR99"/>
<dbReference type="SMART" id="SM00355">
    <property type="entry name" value="ZnF_C2H2"/>
    <property type="match status" value="2"/>
</dbReference>
<dbReference type="Proteomes" id="UP001055115">
    <property type="component" value="Unassembled WGS sequence"/>
</dbReference>
<dbReference type="GeneID" id="73331340"/>
<feature type="compositionally biased region" description="Polar residues" evidence="1">
    <location>
        <begin position="220"/>
        <end position="235"/>
    </location>
</feature>
<comment type="caution">
    <text evidence="3">The sequence shown here is derived from an EMBL/GenBank/DDBJ whole genome shotgun (WGS) entry which is preliminary data.</text>
</comment>
<evidence type="ECO:0000313" key="4">
    <source>
        <dbReference type="Proteomes" id="UP001055115"/>
    </source>
</evidence>
<organism evidence="3 4">
    <name type="scientific">Colletotrichum spaethianum</name>
    <dbReference type="NCBI Taxonomy" id="700344"/>
    <lineage>
        <taxon>Eukaryota</taxon>
        <taxon>Fungi</taxon>
        <taxon>Dikarya</taxon>
        <taxon>Ascomycota</taxon>
        <taxon>Pezizomycotina</taxon>
        <taxon>Sordariomycetes</taxon>
        <taxon>Hypocreomycetidae</taxon>
        <taxon>Glomerellales</taxon>
        <taxon>Glomerellaceae</taxon>
        <taxon>Colletotrichum</taxon>
        <taxon>Colletotrichum spaethianum species complex</taxon>
    </lineage>
</organism>
<keyword evidence="4" id="KW-1185">Reference proteome</keyword>
<name>A0AA37UR99_9PEZI</name>
<protein>
    <recommendedName>
        <fullName evidence="2">C2H2-type domain-containing protein</fullName>
    </recommendedName>
</protein>
<feature type="region of interest" description="Disordered" evidence="1">
    <location>
        <begin position="328"/>
        <end position="352"/>
    </location>
</feature>
<evidence type="ECO:0000259" key="2">
    <source>
        <dbReference type="SMART" id="SM00355"/>
    </source>
</evidence>
<evidence type="ECO:0000256" key="1">
    <source>
        <dbReference type="SAM" id="MobiDB-lite"/>
    </source>
</evidence>
<feature type="region of interest" description="Disordered" evidence="1">
    <location>
        <begin position="77"/>
        <end position="109"/>
    </location>
</feature>
<reference evidence="3 4" key="1">
    <citation type="submission" date="2022-03" db="EMBL/GenBank/DDBJ databases">
        <title>Genome data of Colletotrichum spp.</title>
        <authorList>
            <person name="Utami Y.D."/>
            <person name="Hiruma K."/>
        </authorList>
    </citation>
    <scope>NUCLEOTIDE SEQUENCE [LARGE SCALE GENOMIC DNA]</scope>
    <source>
        <strain evidence="3 4">MAFF 239500</strain>
    </source>
</reference>
<dbReference type="RefSeq" id="XP_049132707.1">
    <property type="nucleotide sequence ID" value="XM_049276750.1"/>
</dbReference>